<dbReference type="Pfam" id="PF00171">
    <property type="entry name" value="Aldedh"/>
    <property type="match status" value="2"/>
</dbReference>
<organism evidence="9 10">
    <name type="scientific">Mycolicibacterium brumae</name>
    <dbReference type="NCBI Taxonomy" id="85968"/>
    <lineage>
        <taxon>Bacteria</taxon>
        <taxon>Bacillati</taxon>
        <taxon>Actinomycetota</taxon>
        <taxon>Actinomycetes</taxon>
        <taxon>Mycobacteriales</taxon>
        <taxon>Mycobacteriaceae</taxon>
        <taxon>Mycolicibacterium</taxon>
    </lineage>
</organism>
<evidence type="ECO:0000256" key="1">
    <source>
        <dbReference type="ARBA" id="ARBA00004985"/>
    </source>
</evidence>
<dbReference type="NCBIfam" id="TIGR00407">
    <property type="entry name" value="proA"/>
    <property type="match status" value="1"/>
</dbReference>
<evidence type="ECO:0000313" key="9">
    <source>
        <dbReference type="EMBL" id="PIB73629.1"/>
    </source>
</evidence>
<comment type="caution">
    <text evidence="9">The sequence shown here is derived from an EMBL/GenBank/DDBJ whole genome shotgun (WGS) entry which is preliminary data.</text>
</comment>
<sequence length="417" mass="43592">MTSQAATATSDDLRRDVHDAARRARVASRELATLTTTVKDRALHAAADAVLGAVDAILAANAEDLDVARAAGTSEAMLDRLALNPQRVDGIAAGLRQVAGLPDPIGEVLRGRTLPNGLRLRQQRVPLGVVGIVYEGRPNVTVDAFGLTLKSGNAVLLRGSSSAANSNAALVTTLRDAMVGENLPADTVQLLSAADRATVTHLIQARGLVDVAIPRGGAGLIDAVVRDATVPTIETGTGNCHVYVHADADLDVAEKILLNSKTRRPSVCNAAESLLIDAAIAEHALPRLIEALTDAGVTVHTHPTEDQLREEFLSLDIAVAVVDGVDAAIEHVNTYGTGHTEAIVTTDLAAAQRFTDRVDAAAVMVNAATSFTDGEQFGFGAEIGISTQKLHARGPMGLTELTSTKWIVWGDGQVRPV</sequence>
<keyword evidence="5 7" id="KW-0560">Oxidoreductase</keyword>
<dbReference type="NCBIfam" id="NF001221">
    <property type="entry name" value="PRK00197.1"/>
    <property type="match status" value="1"/>
</dbReference>
<evidence type="ECO:0000256" key="5">
    <source>
        <dbReference type="ARBA" id="ARBA00023002"/>
    </source>
</evidence>
<evidence type="ECO:0000256" key="2">
    <source>
        <dbReference type="ARBA" id="ARBA00022605"/>
    </source>
</evidence>
<evidence type="ECO:0000256" key="3">
    <source>
        <dbReference type="ARBA" id="ARBA00022650"/>
    </source>
</evidence>
<protein>
    <recommendedName>
        <fullName evidence="7">Gamma-glutamyl phosphate reductase</fullName>
        <shortName evidence="7">GPR</shortName>
        <ecNumber evidence="7">1.2.1.41</ecNumber>
    </recommendedName>
    <alternativeName>
        <fullName evidence="7">Glutamate-5-semialdehyde dehydrogenase</fullName>
    </alternativeName>
    <alternativeName>
        <fullName evidence="7">Glutamyl-gamma-semialdehyde dehydrogenase</fullName>
        <shortName evidence="7">GSA dehydrogenase</shortName>
    </alternativeName>
</protein>
<dbReference type="Proteomes" id="UP000230551">
    <property type="component" value="Unassembled WGS sequence"/>
</dbReference>
<dbReference type="PIRSF" id="PIRSF000151">
    <property type="entry name" value="GPR"/>
    <property type="match status" value="1"/>
</dbReference>
<dbReference type="GO" id="GO:0055129">
    <property type="term" value="P:L-proline biosynthetic process"/>
    <property type="evidence" value="ECO:0007669"/>
    <property type="project" value="UniProtKB-UniRule"/>
</dbReference>
<dbReference type="EMBL" id="PDCN02000026">
    <property type="protein sequence ID" value="PIB73629.1"/>
    <property type="molecule type" value="Genomic_DNA"/>
</dbReference>
<dbReference type="HAMAP" id="MF_00412">
    <property type="entry name" value="ProA"/>
    <property type="match status" value="1"/>
</dbReference>
<dbReference type="UniPathway" id="UPA00098">
    <property type="reaction ID" value="UER00360"/>
</dbReference>
<keyword evidence="4 7" id="KW-0521">NADP</keyword>
<feature type="domain" description="Aldehyde dehydrogenase" evidence="8">
    <location>
        <begin position="10"/>
        <end position="296"/>
    </location>
</feature>
<evidence type="ECO:0000256" key="7">
    <source>
        <dbReference type="HAMAP-Rule" id="MF_00412"/>
    </source>
</evidence>
<keyword evidence="10" id="KW-1185">Reference proteome</keyword>
<dbReference type="InterPro" id="IPR000965">
    <property type="entry name" value="GPR_dom"/>
</dbReference>
<dbReference type="Gene3D" id="3.40.605.10">
    <property type="entry name" value="Aldehyde Dehydrogenase, Chain A, domain 1"/>
    <property type="match status" value="1"/>
</dbReference>
<reference evidence="9 10" key="1">
    <citation type="journal article" date="2017" name="Infect. Genet. Evol.">
        <title>The new phylogeny of the genus Mycobacterium: The old and the news.</title>
        <authorList>
            <person name="Tortoli E."/>
            <person name="Fedrizzi T."/>
            <person name="Meehan C.J."/>
            <person name="Trovato A."/>
            <person name="Grottola A."/>
            <person name="Giacobazzi E."/>
            <person name="Serpini G.F."/>
            <person name="Tagliazucchi S."/>
            <person name="Fabio A."/>
            <person name="Bettua C."/>
            <person name="Bertorelli R."/>
            <person name="Frascaro F."/>
            <person name="De Sanctis V."/>
            <person name="Pecorari M."/>
            <person name="Jousson O."/>
            <person name="Segata N."/>
            <person name="Cirillo D.M."/>
        </authorList>
    </citation>
    <scope>NUCLEOTIDE SEQUENCE [LARGE SCALE GENOMIC DNA]</scope>
    <source>
        <strain evidence="9 10">CIP1034565</strain>
    </source>
</reference>
<dbReference type="InterPro" id="IPR016163">
    <property type="entry name" value="Ald_DH_C"/>
</dbReference>
<dbReference type="CDD" id="cd07079">
    <property type="entry name" value="ALDH_F18-19_ProA-GPR"/>
    <property type="match status" value="1"/>
</dbReference>
<dbReference type="STRING" id="85968.GCA_900073015_03734"/>
<dbReference type="AlphaFoldDB" id="A0A2G5P5I2"/>
<comment type="function">
    <text evidence="7">Catalyzes the NADPH-dependent reduction of L-glutamate 5-phosphate into L-glutamate 5-semialdehyde and phosphate. The product spontaneously undergoes cyclization to form 1-pyrroline-5-carboxylate.</text>
</comment>
<dbReference type="GO" id="GO:0050661">
    <property type="term" value="F:NADP binding"/>
    <property type="evidence" value="ECO:0007669"/>
    <property type="project" value="InterPro"/>
</dbReference>
<dbReference type="Gene3D" id="3.40.309.10">
    <property type="entry name" value="Aldehyde Dehydrogenase, Chain A, domain 2"/>
    <property type="match status" value="1"/>
</dbReference>
<name>A0A2G5P5I2_9MYCO</name>
<dbReference type="GO" id="GO:0004350">
    <property type="term" value="F:glutamate-5-semialdehyde dehydrogenase activity"/>
    <property type="evidence" value="ECO:0007669"/>
    <property type="project" value="UniProtKB-UniRule"/>
</dbReference>
<dbReference type="EC" id="1.2.1.41" evidence="7"/>
<dbReference type="InterPro" id="IPR015590">
    <property type="entry name" value="Aldehyde_DH_dom"/>
</dbReference>
<dbReference type="SUPFAM" id="SSF53720">
    <property type="entry name" value="ALDH-like"/>
    <property type="match status" value="1"/>
</dbReference>
<proteinExistence type="inferred from homology"/>
<dbReference type="PANTHER" id="PTHR11063:SF8">
    <property type="entry name" value="DELTA-1-PYRROLINE-5-CARBOXYLATE SYNTHASE"/>
    <property type="match status" value="1"/>
</dbReference>
<dbReference type="PANTHER" id="PTHR11063">
    <property type="entry name" value="GLUTAMATE SEMIALDEHYDE DEHYDROGENASE"/>
    <property type="match status" value="1"/>
</dbReference>
<dbReference type="InterPro" id="IPR016162">
    <property type="entry name" value="Ald_DH_N"/>
</dbReference>
<dbReference type="GO" id="GO:0005737">
    <property type="term" value="C:cytoplasm"/>
    <property type="evidence" value="ECO:0007669"/>
    <property type="project" value="UniProtKB-SubCell"/>
</dbReference>
<comment type="subcellular location">
    <subcellularLocation>
        <location evidence="7">Cytoplasm</location>
    </subcellularLocation>
</comment>
<evidence type="ECO:0000259" key="8">
    <source>
        <dbReference type="Pfam" id="PF00171"/>
    </source>
</evidence>
<dbReference type="OrthoDB" id="9809970at2"/>
<keyword evidence="3 7" id="KW-0641">Proline biosynthesis</keyword>
<dbReference type="InterPro" id="IPR012134">
    <property type="entry name" value="Glu-5-SA_DH"/>
</dbReference>
<feature type="domain" description="Aldehyde dehydrogenase" evidence="8">
    <location>
        <begin position="317"/>
        <end position="407"/>
    </location>
</feature>
<comment type="pathway">
    <text evidence="1 7">Amino-acid biosynthesis; L-proline biosynthesis; L-glutamate 5-semialdehyde from L-glutamate: step 2/2.</text>
</comment>
<evidence type="ECO:0000256" key="6">
    <source>
        <dbReference type="ARBA" id="ARBA00049024"/>
    </source>
</evidence>
<accession>A0A2G5P5I2</accession>
<gene>
    <name evidence="7" type="primary">proA</name>
    <name evidence="9" type="ORF">CQY22_015920</name>
</gene>
<keyword evidence="2 7" id="KW-0028">Amino-acid biosynthesis</keyword>
<evidence type="ECO:0000313" key="10">
    <source>
        <dbReference type="Proteomes" id="UP000230551"/>
    </source>
</evidence>
<dbReference type="RefSeq" id="WP_090593518.1">
    <property type="nucleotide sequence ID" value="NZ_CP104302.1"/>
</dbReference>
<dbReference type="InterPro" id="IPR016161">
    <property type="entry name" value="Ald_DH/histidinol_DH"/>
</dbReference>
<comment type="similarity">
    <text evidence="7">Belongs to the gamma-glutamyl phosphate reductase family.</text>
</comment>
<keyword evidence="7" id="KW-0963">Cytoplasm</keyword>
<comment type="catalytic activity">
    <reaction evidence="6 7">
        <text>L-glutamate 5-semialdehyde + phosphate + NADP(+) = L-glutamyl 5-phosphate + NADPH + H(+)</text>
        <dbReference type="Rhea" id="RHEA:19541"/>
        <dbReference type="ChEBI" id="CHEBI:15378"/>
        <dbReference type="ChEBI" id="CHEBI:43474"/>
        <dbReference type="ChEBI" id="CHEBI:57783"/>
        <dbReference type="ChEBI" id="CHEBI:58066"/>
        <dbReference type="ChEBI" id="CHEBI:58274"/>
        <dbReference type="ChEBI" id="CHEBI:58349"/>
        <dbReference type="EC" id="1.2.1.41"/>
    </reaction>
</comment>
<evidence type="ECO:0000256" key="4">
    <source>
        <dbReference type="ARBA" id="ARBA00022857"/>
    </source>
</evidence>